<comment type="caution">
    <text evidence="2">The sequence shown here is derived from an EMBL/GenBank/DDBJ whole genome shotgun (WGS) entry which is preliminary data.</text>
</comment>
<reference evidence="2 3" key="1">
    <citation type="submission" date="2024-07" db="EMBL/GenBank/DDBJ databases">
        <title>Section-level genome sequencing and comparative genomics of Aspergillus sections Usti and Cavernicolus.</title>
        <authorList>
            <consortium name="Lawrence Berkeley National Laboratory"/>
            <person name="Nybo J.L."/>
            <person name="Vesth T.C."/>
            <person name="Theobald S."/>
            <person name="Frisvad J.C."/>
            <person name="Larsen T.O."/>
            <person name="Kjaerboelling I."/>
            <person name="Rothschild-Mancinelli K."/>
            <person name="Lyhne E.K."/>
            <person name="Kogle M.E."/>
            <person name="Barry K."/>
            <person name="Clum A."/>
            <person name="Na H."/>
            <person name="Ledsgaard L."/>
            <person name="Lin J."/>
            <person name="Lipzen A."/>
            <person name="Kuo A."/>
            <person name="Riley R."/>
            <person name="Mondo S."/>
            <person name="LaButti K."/>
            <person name="Haridas S."/>
            <person name="Pangalinan J."/>
            <person name="Salamov A.A."/>
            <person name="Simmons B.A."/>
            <person name="Magnuson J.K."/>
            <person name="Chen J."/>
            <person name="Drula E."/>
            <person name="Henrissat B."/>
            <person name="Wiebenga A."/>
            <person name="Lubbers R.J."/>
            <person name="Gomes A.C."/>
            <person name="Makela M.R."/>
            <person name="Stajich J."/>
            <person name="Grigoriev I.V."/>
            <person name="Mortensen U.H."/>
            <person name="De vries R.P."/>
            <person name="Baker S.E."/>
            <person name="Andersen M.R."/>
        </authorList>
    </citation>
    <scope>NUCLEOTIDE SEQUENCE [LARGE SCALE GENOMIC DNA]</scope>
    <source>
        <strain evidence="2 3">CBS 600.67</strain>
    </source>
</reference>
<organism evidence="2 3">
    <name type="scientific">Aspergillus cavernicola</name>
    <dbReference type="NCBI Taxonomy" id="176166"/>
    <lineage>
        <taxon>Eukaryota</taxon>
        <taxon>Fungi</taxon>
        <taxon>Dikarya</taxon>
        <taxon>Ascomycota</taxon>
        <taxon>Pezizomycotina</taxon>
        <taxon>Eurotiomycetes</taxon>
        <taxon>Eurotiomycetidae</taxon>
        <taxon>Eurotiales</taxon>
        <taxon>Aspergillaceae</taxon>
        <taxon>Aspergillus</taxon>
        <taxon>Aspergillus subgen. Nidulantes</taxon>
    </lineage>
</organism>
<proteinExistence type="predicted"/>
<evidence type="ECO:0000256" key="1">
    <source>
        <dbReference type="SAM" id="SignalP"/>
    </source>
</evidence>
<keyword evidence="3" id="KW-1185">Reference proteome</keyword>
<keyword evidence="1" id="KW-0732">Signal</keyword>
<evidence type="ECO:0000313" key="2">
    <source>
        <dbReference type="EMBL" id="KAL2823200.1"/>
    </source>
</evidence>
<dbReference type="Proteomes" id="UP001610335">
    <property type="component" value="Unassembled WGS sequence"/>
</dbReference>
<dbReference type="PANTHER" id="PTHR39603">
    <property type="entry name" value="CYANOVIRIN-N DOMAIN-CONTAINING PROTEIN"/>
    <property type="match status" value="1"/>
</dbReference>
<name>A0ABR4I684_9EURO</name>
<accession>A0ABR4I684</accession>
<dbReference type="PANTHER" id="PTHR39603:SF1">
    <property type="entry name" value="CYANOVIRIN-N DOMAIN-CONTAINING PROTEIN"/>
    <property type="match status" value="1"/>
</dbReference>
<gene>
    <name evidence="2" type="ORF">BDW59DRAFT_163544</name>
</gene>
<feature type="chain" id="PRO_5045324900" evidence="1">
    <location>
        <begin position="20"/>
        <end position="130"/>
    </location>
</feature>
<feature type="signal peptide" evidence="1">
    <location>
        <begin position="1"/>
        <end position="19"/>
    </location>
</feature>
<protein>
    <submittedName>
        <fullName evidence="2">Uncharacterized protein</fullName>
    </submittedName>
</protein>
<evidence type="ECO:0000313" key="3">
    <source>
        <dbReference type="Proteomes" id="UP001610335"/>
    </source>
</evidence>
<dbReference type="EMBL" id="JBFXLS010000055">
    <property type="protein sequence ID" value="KAL2823200.1"/>
    <property type="molecule type" value="Genomic_DNA"/>
</dbReference>
<sequence>MIFNALALTLTLLASTTLATPTSLDKRYSVTCGDNGGGYVSVSEAQSCVNYLYAKGTTACTVNGENTVFCTAGSTKIYGSNINLVNNPSSYCRDVAAGAQAIIDGCTQGGTVAGSNAAAGNGDIIVSINH</sequence>